<sequence>MNSSIQQELQLFSEELCRQVSIPTLGQIAKETGFVQRSSKYQGKDFVSLCVWMSKNIASASLTQLCGQLEASTGVVMSPEGLNQRFNRSAVTFLQKLLVCFMKSKIHSSLAISSTYLKYFERIRILDSTIFQIPSSLASYYPGSGGCGQKAGVKIQLEYDLHSGKFLNLQVEPGKNNDKTFGTTCLDTLRPGDLCIRDLGYFSLEDLDQMDQRGVSYVSRLKLNNRIYLKNPEPKYFQDGTIKKQTEYLPLDLEEIMYRMQPGETVEIQDTYIGKDKKLPARVVLYRLTKAQVKKRRKDLAYKEKKKGVTYSEKSKRLTEMNVYITNIPWEIVPKEQIHDLYSLRWQIEIVFKTWKSFFQIDRCKNVKRERLECHLYGQLISILICSTTLFRMRELLLRKKQKELSEYKAFSIIQTYFPLFHQAIQQQNTQVYAKILLRLFHLLEKNGRKSHRYEKKTVFDILGVVYEYTMSSPKAA</sequence>
<dbReference type="SUPFAM" id="SSF53098">
    <property type="entry name" value="Ribonuclease H-like"/>
    <property type="match status" value="1"/>
</dbReference>
<gene>
    <name evidence="6" type="ORF">GSM42_00560</name>
</gene>
<evidence type="ECO:0000256" key="2">
    <source>
        <dbReference type="ARBA" id="ARBA00022578"/>
    </source>
</evidence>
<comment type="caution">
    <text evidence="6">The sequence shown here is derived from an EMBL/GenBank/DDBJ whole genome shotgun (WGS) entry which is preliminary data.</text>
</comment>
<evidence type="ECO:0000256" key="3">
    <source>
        <dbReference type="ARBA" id="ARBA00023125"/>
    </source>
</evidence>
<comment type="similarity">
    <text evidence="1">Belongs to the transposase 11 family.</text>
</comment>
<dbReference type="InterPro" id="IPR012337">
    <property type="entry name" value="RNaseH-like_sf"/>
</dbReference>
<proteinExistence type="inferred from homology"/>
<keyword evidence="4" id="KW-0233">DNA recombination</keyword>
<name>A0A6I4VUT8_9BACL</name>
<keyword evidence="3" id="KW-0238">DNA-binding</keyword>
<dbReference type="GO" id="GO:0004803">
    <property type="term" value="F:transposase activity"/>
    <property type="evidence" value="ECO:0007669"/>
    <property type="project" value="InterPro"/>
</dbReference>
<evidence type="ECO:0000256" key="4">
    <source>
        <dbReference type="ARBA" id="ARBA00023172"/>
    </source>
</evidence>
<accession>A0A6I4VUT8</accession>
<dbReference type="InterPro" id="IPR047952">
    <property type="entry name" value="Transpos_IS4"/>
</dbReference>
<evidence type="ECO:0000256" key="1">
    <source>
        <dbReference type="ARBA" id="ARBA00010075"/>
    </source>
</evidence>
<dbReference type="GO" id="GO:0003677">
    <property type="term" value="F:DNA binding"/>
    <property type="evidence" value="ECO:0007669"/>
    <property type="project" value="UniProtKB-KW"/>
</dbReference>
<evidence type="ECO:0000259" key="5">
    <source>
        <dbReference type="Pfam" id="PF01609"/>
    </source>
</evidence>
<reference evidence="6 7" key="1">
    <citation type="submission" date="2019-12" db="EMBL/GenBank/DDBJ databases">
        <title>Whole-genome analyses of novel actinobacteria.</title>
        <authorList>
            <person name="Sahin N."/>
            <person name="Saygin H."/>
        </authorList>
    </citation>
    <scope>NUCLEOTIDE SEQUENCE [LARGE SCALE GENOMIC DNA]</scope>
    <source>
        <strain evidence="6 7">KC615</strain>
    </source>
</reference>
<dbReference type="RefSeq" id="WP_160799664.1">
    <property type="nucleotide sequence ID" value="NZ_WUUL01000001.1"/>
</dbReference>
<protein>
    <submittedName>
        <fullName evidence="6">IS4 family transposase</fullName>
    </submittedName>
</protein>
<evidence type="ECO:0000313" key="6">
    <source>
        <dbReference type="EMBL" id="MXQ52264.1"/>
    </source>
</evidence>
<organism evidence="6 7">
    <name type="scientific">Shimazuella alba</name>
    <dbReference type="NCBI Taxonomy" id="2690964"/>
    <lineage>
        <taxon>Bacteria</taxon>
        <taxon>Bacillati</taxon>
        <taxon>Bacillota</taxon>
        <taxon>Bacilli</taxon>
        <taxon>Bacillales</taxon>
        <taxon>Thermoactinomycetaceae</taxon>
        <taxon>Shimazuella</taxon>
    </lineage>
</organism>
<keyword evidence="7" id="KW-1185">Reference proteome</keyword>
<feature type="domain" description="Transposase IS4-like" evidence="5">
    <location>
        <begin position="120"/>
        <end position="384"/>
    </location>
</feature>
<dbReference type="EMBL" id="WUUL01000001">
    <property type="protein sequence ID" value="MXQ52264.1"/>
    <property type="molecule type" value="Genomic_DNA"/>
</dbReference>
<dbReference type="AlphaFoldDB" id="A0A6I4VUT8"/>
<dbReference type="Proteomes" id="UP000430692">
    <property type="component" value="Unassembled WGS sequence"/>
</dbReference>
<dbReference type="PANTHER" id="PTHR33258:SF1">
    <property type="entry name" value="TRANSPOSASE INSL FOR INSERTION SEQUENCE ELEMENT IS186A-RELATED"/>
    <property type="match status" value="1"/>
</dbReference>
<dbReference type="Pfam" id="PF01609">
    <property type="entry name" value="DDE_Tnp_1"/>
    <property type="match status" value="1"/>
</dbReference>
<dbReference type="InterPro" id="IPR002559">
    <property type="entry name" value="Transposase_11"/>
</dbReference>
<dbReference type="NCBIfam" id="NF033592">
    <property type="entry name" value="transpos_IS4_1"/>
    <property type="match status" value="1"/>
</dbReference>
<keyword evidence="2" id="KW-0815">Transposition</keyword>
<evidence type="ECO:0000313" key="7">
    <source>
        <dbReference type="Proteomes" id="UP000430692"/>
    </source>
</evidence>
<dbReference type="GO" id="GO:0006313">
    <property type="term" value="P:DNA transposition"/>
    <property type="evidence" value="ECO:0007669"/>
    <property type="project" value="InterPro"/>
</dbReference>
<dbReference type="PANTHER" id="PTHR33258">
    <property type="entry name" value="TRANSPOSASE INSL FOR INSERTION SEQUENCE ELEMENT IS186A-RELATED"/>
    <property type="match status" value="1"/>
</dbReference>
<dbReference type="Gene3D" id="3.90.350.10">
    <property type="entry name" value="Transposase Inhibitor Protein From Tn5, Chain A, domain 1"/>
    <property type="match status" value="1"/>
</dbReference>